<feature type="region of interest" description="Disordered" evidence="4">
    <location>
        <begin position="753"/>
        <end position="772"/>
    </location>
</feature>
<keyword evidence="1 3" id="KW-0547">Nucleotide-binding</keyword>
<dbReference type="SUPFAM" id="SSF52540">
    <property type="entry name" value="P-loop containing nucleoside triphosphate hydrolases"/>
    <property type="match status" value="3"/>
</dbReference>
<evidence type="ECO:0000256" key="3">
    <source>
        <dbReference type="PROSITE-ProRule" id="PRU00289"/>
    </source>
</evidence>
<feature type="binding site" evidence="3">
    <location>
        <begin position="1007"/>
        <end position="1014"/>
    </location>
    <ligand>
        <name>ATP</name>
        <dbReference type="ChEBI" id="CHEBI:30616"/>
    </ligand>
</feature>
<dbReference type="Proteomes" id="UP001183607">
    <property type="component" value="Unassembled WGS sequence"/>
</dbReference>
<dbReference type="PANTHER" id="PTHR22683">
    <property type="entry name" value="SPORULATION PROTEIN RELATED"/>
    <property type="match status" value="1"/>
</dbReference>
<sequence>MRVALTVVDPRLGRTADVVLVAEEGTGAAEVVAALARHTGSAPDSPAFVDGLPLRLPLRDGCVVSLGGPGGCAGGEPTGLVEVRVAGGPDAGGVHRLGAGRYVLGSGPHARPRVADPGLPPHALTLRIAPDGTCAYEAPTGDLHVDGTPAPGTGTWPHGTPFALADTLLVLDRYLPPDAALTPTEDGTALALNRPPRLHPPAPAHRFRLPPPVPPHEPRPLPWLMAAAPLLCALVSVALFGRWYYLALAALSPVLLLATHCLDKRHGRTSHAVRLKKYAAHKARVEAAARDALAAERRTRLRASPDPATVLGLATGPRARLWERRRTDPDHLLLRFGTGTLPSAVLLDDPAADEHERTTSHPLTDVPAALPLAALGVLGIAGPRARALARWSVAQLAALHSPLDVRVLVLTDPAARPDWHWLRHLPHARPTGPAGPHTLLGTDPETVTARLKELTRLLDTRRAAAEERGAATQRPEPDLVVVWDGARRLREQAGAVRLLREGPSVGIHALCLDAEEAGLPAECQGLVTPDPRHPHRLRVRRTGSAPVDSVRPDLVRTVWSERLARALAPLRDPGPGTPDAALPTTSRLLPLLGLDPPTSSAVRARWLTEAPSTTAVLGESYEGPFSVDLCRDGPHGLVAGTTGSGKSELLQTLVASLAASNTPEQLNFVLVDYKGGAAFRDCDRLPHTVGTVTDLDTHLTERALVSLRAELHRRESLLAAAGAKDIEEYGAGAPETPAGTGARAATNATDATDGLGTPAVPGRPVAPAVPTAERRPPLPRLVLVIDEFASLARELPDFVSGLVDLAQRGRSLGIHLLLATQRPAGVVSPEIRANTTLRIALRVTDPGESGDVIDSPEAAHLAKTTPGRALARLGHSSLTPFQTARVAGGAPRATTAPRPVWTHPLTWEDLGHPTPVPPPPRTPDDEGPTDLEALVTAIRDATATLALPPPHAPWLPALPDHVRLTTLTTADAPPGSVPYGIEDHPATQSRHPLALVPDTFTHLLVAGSPRSGRSQALRTLAGSLARAHSCADVHLYGIDCGDGALAALTSLPHCGAVVARHETDRATRLLTRLTEELARRQALFTRLGHAGIAEQRATAPPAERLPHLFVLLDRWEGWLPTLGAHDHGELTEQVQALLREGASAGLHLVLTGDRQLLLGRLASLTEEKYALRLADRADYSLIGIPPRSLPARVPPGRAFRAESGTETQFALLDAPPEGRAQTAALTAIGTATTARDGAVPAARRPFRLDPLPARIAFAEAWGLRTPDRGPLWALAGVGGDTLTALGPDLGTGPPAFVVAGPARSGRSTALCSLARSLHANGTRLVLVAPRPSPLRDLAPRAGTLFTGPGLKAADLASALARAEGPAAVLVDDAEDLTDCDASPVLTRLLREGNALGRALVLAGDEDEICAGFSGWQPEARAARRGLLLSPRSPAAGDLVGLRLTRAGTGGPVTPGRGLLHLGDGAAVRVTVPH</sequence>
<dbReference type="PROSITE" id="PS50901">
    <property type="entry name" value="FTSK"/>
    <property type="match status" value="2"/>
</dbReference>
<organism evidence="6 7">
    <name type="scientific">Streptomyces evansiae</name>
    <dbReference type="NCBI Taxonomy" id="3075535"/>
    <lineage>
        <taxon>Bacteria</taxon>
        <taxon>Bacillati</taxon>
        <taxon>Actinomycetota</taxon>
        <taxon>Actinomycetes</taxon>
        <taxon>Kitasatosporales</taxon>
        <taxon>Streptomycetaceae</taxon>
        <taxon>Streptomyces</taxon>
    </lineage>
</organism>
<dbReference type="EMBL" id="JAVRER010000036">
    <property type="protein sequence ID" value="MDT0417984.1"/>
    <property type="molecule type" value="Genomic_DNA"/>
</dbReference>
<gene>
    <name evidence="6" type="ORF">RM574_21090</name>
</gene>
<feature type="compositionally biased region" description="Low complexity" evidence="4">
    <location>
        <begin position="753"/>
        <end position="771"/>
    </location>
</feature>
<evidence type="ECO:0000256" key="1">
    <source>
        <dbReference type="ARBA" id="ARBA00022741"/>
    </source>
</evidence>
<feature type="region of interest" description="Disordered" evidence="4">
    <location>
        <begin position="906"/>
        <end position="927"/>
    </location>
</feature>
<dbReference type="GO" id="GO:0005524">
    <property type="term" value="F:ATP binding"/>
    <property type="evidence" value="ECO:0007669"/>
    <property type="project" value="UniProtKB-UniRule"/>
</dbReference>
<feature type="domain" description="FtsK" evidence="5">
    <location>
        <begin position="990"/>
        <end position="1184"/>
    </location>
</feature>
<evidence type="ECO:0000256" key="2">
    <source>
        <dbReference type="ARBA" id="ARBA00022840"/>
    </source>
</evidence>
<dbReference type="InterPro" id="IPR050206">
    <property type="entry name" value="FtsK/SpoIIIE/SftA"/>
</dbReference>
<name>A0ABD5E9A1_9ACTN</name>
<keyword evidence="2 3" id="KW-0067">ATP-binding</keyword>
<protein>
    <submittedName>
        <fullName evidence="6">FtsK/SpoIIIE domain-containing protein</fullName>
    </submittedName>
</protein>
<evidence type="ECO:0000256" key="4">
    <source>
        <dbReference type="SAM" id="MobiDB-lite"/>
    </source>
</evidence>
<evidence type="ECO:0000259" key="5">
    <source>
        <dbReference type="PROSITE" id="PS50901"/>
    </source>
</evidence>
<dbReference type="PANTHER" id="PTHR22683:SF1">
    <property type="entry name" value="TYPE VII SECRETION SYSTEM PROTEIN ESSC"/>
    <property type="match status" value="1"/>
</dbReference>
<dbReference type="Pfam" id="PF01580">
    <property type="entry name" value="FtsK_SpoIIIE"/>
    <property type="match status" value="2"/>
</dbReference>
<dbReference type="RefSeq" id="WP_311677382.1">
    <property type="nucleotide sequence ID" value="NZ_JAVRER010000036.1"/>
</dbReference>
<dbReference type="InterPro" id="IPR027417">
    <property type="entry name" value="P-loop_NTPase"/>
</dbReference>
<dbReference type="CDD" id="cd01127">
    <property type="entry name" value="TrwB_TraG_TraD_VirD4"/>
    <property type="match status" value="1"/>
</dbReference>
<feature type="domain" description="FtsK" evidence="5">
    <location>
        <begin position="622"/>
        <end position="850"/>
    </location>
</feature>
<proteinExistence type="predicted"/>
<dbReference type="SMART" id="SM00382">
    <property type="entry name" value="AAA"/>
    <property type="match status" value="3"/>
</dbReference>
<reference evidence="7" key="1">
    <citation type="submission" date="2023-07" db="EMBL/GenBank/DDBJ databases">
        <title>30 novel species of actinomycetes from the DSMZ collection.</title>
        <authorList>
            <person name="Nouioui I."/>
        </authorList>
    </citation>
    <scope>NUCLEOTIDE SEQUENCE [LARGE SCALE GENOMIC DNA]</scope>
    <source>
        <strain evidence="7">DSM 41982</strain>
    </source>
</reference>
<evidence type="ECO:0000313" key="7">
    <source>
        <dbReference type="Proteomes" id="UP001183607"/>
    </source>
</evidence>
<dbReference type="InterPro" id="IPR002543">
    <property type="entry name" value="FtsK_dom"/>
</dbReference>
<comment type="caution">
    <text evidence="6">The sequence shown here is derived from an EMBL/GenBank/DDBJ whole genome shotgun (WGS) entry which is preliminary data.</text>
</comment>
<dbReference type="InterPro" id="IPR003593">
    <property type="entry name" value="AAA+_ATPase"/>
</dbReference>
<dbReference type="Gene3D" id="3.40.50.300">
    <property type="entry name" value="P-loop containing nucleotide triphosphate hydrolases"/>
    <property type="match status" value="4"/>
</dbReference>
<accession>A0ABD5E9A1</accession>
<feature type="binding site" evidence="3">
    <location>
        <begin position="640"/>
        <end position="647"/>
    </location>
    <ligand>
        <name>ATP</name>
        <dbReference type="ChEBI" id="CHEBI:30616"/>
    </ligand>
</feature>
<evidence type="ECO:0000313" key="6">
    <source>
        <dbReference type="EMBL" id="MDT0417984.1"/>
    </source>
</evidence>